<organism evidence="1 2">
    <name type="scientific">Apiospora marii</name>
    <dbReference type="NCBI Taxonomy" id="335849"/>
    <lineage>
        <taxon>Eukaryota</taxon>
        <taxon>Fungi</taxon>
        <taxon>Dikarya</taxon>
        <taxon>Ascomycota</taxon>
        <taxon>Pezizomycotina</taxon>
        <taxon>Sordariomycetes</taxon>
        <taxon>Xylariomycetidae</taxon>
        <taxon>Amphisphaeriales</taxon>
        <taxon>Apiosporaceae</taxon>
        <taxon>Apiospora</taxon>
    </lineage>
</organism>
<accession>A0ABR1S3P2</accession>
<proteinExistence type="predicted"/>
<evidence type="ECO:0000313" key="1">
    <source>
        <dbReference type="EMBL" id="KAK8026468.1"/>
    </source>
</evidence>
<dbReference type="Proteomes" id="UP001396898">
    <property type="component" value="Unassembled WGS sequence"/>
</dbReference>
<protein>
    <submittedName>
        <fullName evidence="1">Uncharacterized protein</fullName>
    </submittedName>
</protein>
<dbReference type="EMBL" id="JAQQWI010000007">
    <property type="protein sequence ID" value="KAK8026468.1"/>
    <property type="molecule type" value="Genomic_DNA"/>
</dbReference>
<comment type="caution">
    <text evidence="1">The sequence shown here is derived from an EMBL/GenBank/DDBJ whole genome shotgun (WGS) entry which is preliminary data.</text>
</comment>
<keyword evidence="2" id="KW-1185">Reference proteome</keyword>
<sequence>MKVPRVPASQAPESETRTAEQAFLLAYTRRHATEPDGDLSSAYRDLYAYQRRLWFRWWLASHDTHGLTKRSHSYELLLSLGSSYKTALHRLRAFGDWLSVEVRFGKPPTARALRAVIAAYGDHILNESALMGDYVVVENDVGGRDEEKGLLEPFLDEVRELWPILIGGDVEREVRKVFNKCLRAYKVAQVEDVDLLDYVIIDSFPFCPDQTGAVP</sequence>
<evidence type="ECO:0000313" key="2">
    <source>
        <dbReference type="Proteomes" id="UP001396898"/>
    </source>
</evidence>
<gene>
    <name evidence="1" type="ORF">PG991_003524</name>
</gene>
<reference evidence="1 2" key="1">
    <citation type="submission" date="2023-01" db="EMBL/GenBank/DDBJ databases">
        <title>Analysis of 21 Apiospora genomes using comparative genomics revels a genus with tremendous synthesis potential of carbohydrate active enzymes and secondary metabolites.</title>
        <authorList>
            <person name="Sorensen T."/>
        </authorList>
    </citation>
    <scope>NUCLEOTIDE SEQUENCE [LARGE SCALE GENOMIC DNA]</scope>
    <source>
        <strain evidence="1 2">CBS 20057</strain>
    </source>
</reference>
<name>A0ABR1S3P2_9PEZI</name>